<feature type="domain" description="Lipid-binding serum glycoprotein C-terminal" evidence="2">
    <location>
        <begin position="1"/>
        <end position="84"/>
    </location>
</feature>
<dbReference type="GO" id="GO:0002281">
    <property type="term" value="P:macrophage activation involved in immune response"/>
    <property type="evidence" value="ECO:0007669"/>
    <property type="project" value="TreeGrafter"/>
</dbReference>
<evidence type="ECO:0000256" key="1">
    <source>
        <dbReference type="RuleBase" id="RU369039"/>
    </source>
</evidence>
<evidence type="ECO:0000313" key="3">
    <source>
        <dbReference type="Proteomes" id="UP000504628"/>
    </source>
</evidence>
<dbReference type="GeneID" id="118496835"/>
<dbReference type="GO" id="GO:0005615">
    <property type="term" value="C:extracellular space"/>
    <property type="evidence" value="ECO:0007669"/>
    <property type="project" value="UniProtKB-UniRule"/>
</dbReference>
<dbReference type="Gene3D" id="3.15.20.10">
    <property type="entry name" value="Bactericidal permeability-increasing protein, domain 2"/>
    <property type="match status" value="1"/>
</dbReference>
<dbReference type="Proteomes" id="UP000504628">
    <property type="component" value="Chromosome 9"/>
</dbReference>
<dbReference type="AlphaFoldDB" id="A0A7E6CG16"/>
<name>A0A7E6CG16_9CHIR</name>
<dbReference type="PANTHER" id="PTHR10504:SF76">
    <property type="entry name" value="BACTERICIDAL PERMEABILITY-INCREASING PROTEIN"/>
    <property type="match status" value="1"/>
</dbReference>
<comment type="subunit">
    <text evidence="1">Monomer. Homodimer; disulfide-linked.</text>
</comment>
<keyword evidence="3" id="KW-1185">Reference proteome</keyword>
<evidence type="ECO:0000313" key="4">
    <source>
        <dbReference type="RefSeq" id="XP_035865712.1"/>
    </source>
</evidence>
<dbReference type="PANTHER" id="PTHR10504">
    <property type="entry name" value="BACTERICIDAL PERMEABILITY-INCREASING BPI PROTEIN-RELATED"/>
    <property type="match status" value="1"/>
</dbReference>
<keyword evidence="1" id="KW-1015">Disulfide bond</keyword>
<dbReference type="InterPro" id="IPR017943">
    <property type="entry name" value="Bactericidal_perm-incr_a/b_dom"/>
</dbReference>
<keyword evidence="1" id="KW-0964">Secreted</keyword>
<proteinExistence type="predicted"/>
<dbReference type="InterPro" id="IPR001124">
    <property type="entry name" value="Lipid-bd_serum_glycop_C"/>
</dbReference>
<dbReference type="Pfam" id="PF02886">
    <property type="entry name" value="LBP_BPI_CETP_C"/>
    <property type="match status" value="1"/>
</dbReference>
<keyword evidence="1" id="KW-0929">Antimicrobial</keyword>
<dbReference type="InParanoid" id="A0A7E6CG16"/>
<keyword evidence="1" id="KW-0391">Immunity</keyword>
<dbReference type="GO" id="GO:0050830">
    <property type="term" value="P:defense response to Gram-positive bacterium"/>
    <property type="evidence" value="ECO:0007669"/>
    <property type="project" value="TreeGrafter"/>
</dbReference>
<dbReference type="GO" id="GO:0050829">
    <property type="term" value="P:defense response to Gram-negative bacterium"/>
    <property type="evidence" value="ECO:0007669"/>
    <property type="project" value="UniProtKB-UniRule"/>
</dbReference>
<comment type="subcellular location">
    <subcellularLocation>
        <location evidence="1">Secreted</location>
    </subcellularLocation>
</comment>
<dbReference type="GO" id="GO:0006953">
    <property type="term" value="P:acute-phase response"/>
    <property type="evidence" value="ECO:0007669"/>
    <property type="project" value="TreeGrafter"/>
</dbReference>
<gene>
    <name evidence="4" type="primary">LOC118496835</name>
</gene>
<evidence type="ECO:0000259" key="2">
    <source>
        <dbReference type="Pfam" id="PF02886"/>
    </source>
</evidence>
<keyword evidence="1" id="KW-0044">Antibiotic</keyword>
<dbReference type="InterPro" id="IPR032942">
    <property type="entry name" value="BPI/LBP/Plunc"/>
</dbReference>
<keyword evidence="1" id="KW-0325">Glycoprotein</keyword>
<dbReference type="SUPFAM" id="SSF55394">
    <property type="entry name" value="Bactericidal permeability-increasing protein, BPI"/>
    <property type="match status" value="1"/>
</dbReference>
<comment type="domain">
    <text evidence="1">The N- and C-terminal barrels adopt an identical fold despite having only 13% of conserved residues.</text>
</comment>
<dbReference type="GO" id="GO:0045087">
    <property type="term" value="P:innate immune response"/>
    <property type="evidence" value="ECO:0007669"/>
    <property type="project" value="UniProtKB-UniRule"/>
</dbReference>
<keyword evidence="1" id="KW-0399">Innate immunity</keyword>
<accession>A0A7E6CG16</accession>
<dbReference type="GO" id="GO:0001530">
    <property type="term" value="F:lipopolysaccharide binding"/>
    <property type="evidence" value="ECO:0007669"/>
    <property type="project" value="TreeGrafter"/>
</dbReference>
<dbReference type="GO" id="GO:0043032">
    <property type="term" value="P:positive regulation of macrophage activation"/>
    <property type="evidence" value="ECO:0007669"/>
    <property type="project" value="TreeGrafter"/>
</dbReference>
<protein>
    <recommendedName>
        <fullName evidence="1">Bactericidal permeability-increasing protein</fullName>
        <shortName evidence="1">BPI</shortName>
    </recommendedName>
</protein>
<organism evidence="3 4">
    <name type="scientific">Phyllostomus discolor</name>
    <name type="common">pale spear-nosed bat</name>
    <dbReference type="NCBI Taxonomy" id="89673"/>
    <lineage>
        <taxon>Eukaryota</taxon>
        <taxon>Metazoa</taxon>
        <taxon>Chordata</taxon>
        <taxon>Craniata</taxon>
        <taxon>Vertebrata</taxon>
        <taxon>Euteleostomi</taxon>
        <taxon>Mammalia</taxon>
        <taxon>Eutheria</taxon>
        <taxon>Laurasiatheria</taxon>
        <taxon>Chiroptera</taxon>
        <taxon>Yangochiroptera</taxon>
        <taxon>Phyllostomidae</taxon>
        <taxon>Phyllostominae</taxon>
        <taxon>Phyllostomus</taxon>
    </lineage>
</organism>
<dbReference type="GO" id="GO:0031663">
    <property type="term" value="P:lipopolysaccharide-mediated signaling pathway"/>
    <property type="evidence" value="ECO:0007669"/>
    <property type="project" value="TreeGrafter"/>
</dbReference>
<keyword evidence="1" id="KW-0732">Signal</keyword>
<sequence>MIPQLSRLYPDKELELEVSPESAPFLVFTPGNVVLVPVINIQAFVLLPTSSERRPLFQLRARTNIIATIRVSSNKIQGSVTPGR</sequence>
<comment type="function">
    <text evidence="1">The cytotoxic action of BPI is limited to many species of Gram-negative bacteria; this specificity may be explained by a strong affinity of the very basic N-terminal half for the negatively charged lipopolysaccharides that are unique to the Gram-negative bacterial outer envelope.</text>
</comment>
<reference evidence="4" key="1">
    <citation type="submission" date="2025-08" db="UniProtKB">
        <authorList>
            <consortium name="RefSeq"/>
        </authorList>
    </citation>
    <scope>IDENTIFICATION</scope>
    <source>
        <tissue evidence="4">Muscle</tissue>
    </source>
</reference>
<dbReference type="OrthoDB" id="10255543at2759"/>
<dbReference type="RefSeq" id="XP_035865712.1">
    <property type="nucleotide sequence ID" value="XM_036009819.1"/>
</dbReference>
<comment type="domain">
    <text evidence="1">The N-terminal region may be exposed to the interior of the granule, whereas the C-terminal portion may be embedded in the membrane. During phagocytosis and degranulation, proteases may be released and activated and cleave BPI at the junction of the N- and C-terminal portions of the molecule, providing controlled release of the N-terminal antibacterial fragment when bacteria are ingested.</text>
</comment>
<dbReference type="KEGG" id="pdic:118496835"/>